<evidence type="ECO:0000313" key="2">
    <source>
        <dbReference type="Proteomes" id="UP000294847"/>
    </source>
</evidence>
<protein>
    <submittedName>
        <fullName evidence="1">Uncharacterized protein</fullName>
    </submittedName>
</protein>
<reference evidence="1 2" key="1">
    <citation type="journal article" date="2019" name="Mol. Biol. Evol.">
        <title>Blast fungal genomes show frequent chromosomal changes, gene gains and losses, and effector gene turnover.</title>
        <authorList>
            <person name="Gomez Luciano L.B."/>
            <person name="Jason Tsai I."/>
            <person name="Chuma I."/>
            <person name="Tosa Y."/>
            <person name="Chen Y.H."/>
            <person name="Li J.Y."/>
            <person name="Li M.Y."/>
            <person name="Jade Lu M.Y."/>
            <person name="Nakayashiki H."/>
            <person name="Li W.H."/>
        </authorList>
    </citation>
    <scope>NUCLEOTIDE SEQUENCE [LARGE SCALE GENOMIC DNA]</scope>
    <source>
        <strain evidence="1">MZ5-1-6</strain>
    </source>
</reference>
<accession>A0A4P7N2S1</accession>
<name>A0A4P7N2S1_PYROR</name>
<gene>
    <name evidence="1" type="ORF">PoMZ_00674</name>
</gene>
<dbReference type="EMBL" id="CP034205">
    <property type="protein sequence ID" value="QBZ55772.1"/>
    <property type="molecule type" value="Genomic_DNA"/>
</dbReference>
<proteinExistence type="predicted"/>
<evidence type="ECO:0000313" key="1">
    <source>
        <dbReference type="EMBL" id="QBZ55772.1"/>
    </source>
</evidence>
<dbReference type="Proteomes" id="UP000294847">
    <property type="component" value="Chromosome 2"/>
</dbReference>
<dbReference type="AlphaFoldDB" id="A0A4P7N2S1"/>
<organism evidence="1 2">
    <name type="scientific">Pyricularia oryzae</name>
    <name type="common">Rice blast fungus</name>
    <name type="synonym">Magnaporthe oryzae</name>
    <dbReference type="NCBI Taxonomy" id="318829"/>
    <lineage>
        <taxon>Eukaryota</taxon>
        <taxon>Fungi</taxon>
        <taxon>Dikarya</taxon>
        <taxon>Ascomycota</taxon>
        <taxon>Pezizomycotina</taxon>
        <taxon>Sordariomycetes</taxon>
        <taxon>Sordariomycetidae</taxon>
        <taxon>Magnaporthales</taxon>
        <taxon>Pyriculariaceae</taxon>
        <taxon>Pyricularia</taxon>
    </lineage>
</organism>
<sequence>MSSIVTIRLHTMTGRRPPRLELSTEKTARCGWEKEASNGGDCMQLRGAVSPAQYGGSPSRLPEQATTFGIYCIRASVVHYFLVAYRAHLASKCRLFLHLLMIVNK</sequence>